<sequence length="266" mass="29331">MNKEIELVSIKEGRGAPMPVFGEDIQTFLFDKDGTLIDLPSIWIPWAYDIHRHLAEVMPNCPFSLAEFGDAVGIWGEDEVDPKSPLAIASLGEMQAVIAFFLYEKGVAWDSAVLFARDSIQYADEKQNSSAAIRPVHGVRELLTELKKAERMLGVVTADDTEKARVQLERVGLAEYFDFVIGSDQVQNGKPYPDMAYLARDRHGIALGQTVIVGDTNADMQLGKSAGLKATIGIAANSRNETAHLAEADLIVTSYSELLDMMRTRR</sequence>
<dbReference type="SFLD" id="SFLDG01129">
    <property type="entry name" value="C1.5:_HAD__Beta-PGM__Phosphata"/>
    <property type="match status" value="1"/>
</dbReference>
<proteinExistence type="predicted"/>
<dbReference type="PANTHER" id="PTHR43434">
    <property type="entry name" value="PHOSPHOGLYCOLATE PHOSPHATASE"/>
    <property type="match status" value="1"/>
</dbReference>
<dbReference type="PANTHER" id="PTHR43434:SF1">
    <property type="entry name" value="PHOSPHOGLYCOLATE PHOSPHATASE"/>
    <property type="match status" value="1"/>
</dbReference>
<dbReference type="InterPro" id="IPR036412">
    <property type="entry name" value="HAD-like_sf"/>
</dbReference>
<dbReference type="NCBIfam" id="TIGR01549">
    <property type="entry name" value="HAD-SF-IA-v1"/>
    <property type="match status" value="1"/>
</dbReference>
<protein>
    <submittedName>
        <fullName evidence="1">Phosphatase</fullName>
    </submittedName>
</protein>
<accession>A0ABQ0SW72</accession>
<dbReference type="InterPro" id="IPR050155">
    <property type="entry name" value="HAD-like_hydrolase_sf"/>
</dbReference>
<dbReference type="GeneID" id="82813534"/>
<reference evidence="1 2" key="1">
    <citation type="submission" date="2019-06" db="EMBL/GenBank/DDBJ databases">
        <title>Whole genome shotgun sequence of Brevibacillus agri NBRC 15538.</title>
        <authorList>
            <person name="Hosoyama A."/>
            <person name="Uohara A."/>
            <person name="Ohji S."/>
            <person name="Ichikawa N."/>
        </authorList>
    </citation>
    <scope>NUCLEOTIDE SEQUENCE [LARGE SCALE GENOMIC DNA]</scope>
    <source>
        <strain evidence="1 2">NBRC 15538</strain>
    </source>
</reference>
<dbReference type="RefSeq" id="WP_237716690.1">
    <property type="nucleotide sequence ID" value="NZ_BJOD01000062.1"/>
</dbReference>
<dbReference type="InterPro" id="IPR006439">
    <property type="entry name" value="HAD-SF_hydro_IA"/>
</dbReference>
<dbReference type="Gene3D" id="3.40.50.1000">
    <property type="entry name" value="HAD superfamily/HAD-like"/>
    <property type="match status" value="1"/>
</dbReference>
<dbReference type="Pfam" id="PF13419">
    <property type="entry name" value="HAD_2"/>
    <property type="match status" value="1"/>
</dbReference>
<name>A0ABQ0SW72_9BACL</name>
<evidence type="ECO:0000313" key="1">
    <source>
        <dbReference type="EMBL" id="GED28185.1"/>
    </source>
</evidence>
<dbReference type="InterPro" id="IPR023214">
    <property type="entry name" value="HAD_sf"/>
</dbReference>
<evidence type="ECO:0000313" key="2">
    <source>
        <dbReference type="Proteomes" id="UP000317180"/>
    </source>
</evidence>
<dbReference type="SFLD" id="SFLDS00003">
    <property type="entry name" value="Haloacid_Dehalogenase"/>
    <property type="match status" value="1"/>
</dbReference>
<dbReference type="SUPFAM" id="SSF56784">
    <property type="entry name" value="HAD-like"/>
    <property type="match status" value="1"/>
</dbReference>
<keyword evidence="2" id="KW-1185">Reference proteome</keyword>
<dbReference type="InterPro" id="IPR041492">
    <property type="entry name" value="HAD_2"/>
</dbReference>
<organism evidence="1 2">
    <name type="scientific">Brevibacillus agri</name>
    <dbReference type="NCBI Taxonomy" id="51101"/>
    <lineage>
        <taxon>Bacteria</taxon>
        <taxon>Bacillati</taxon>
        <taxon>Bacillota</taxon>
        <taxon>Bacilli</taxon>
        <taxon>Bacillales</taxon>
        <taxon>Paenibacillaceae</taxon>
        <taxon>Brevibacillus</taxon>
    </lineage>
</organism>
<dbReference type="NCBIfam" id="TIGR01509">
    <property type="entry name" value="HAD-SF-IA-v3"/>
    <property type="match status" value="1"/>
</dbReference>
<dbReference type="EMBL" id="BJOD01000062">
    <property type="protein sequence ID" value="GED28185.1"/>
    <property type="molecule type" value="Genomic_DNA"/>
</dbReference>
<gene>
    <name evidence="1" type="ORF">BAG01nite_42870</name>
</gene>
<comment type="caution">
    <text evidence="1">The sequence shown here is derived from an EMBL/GenBank/DDBJ whole genome shotgun (WGS) entry which is preliminary data.</text>
</comment>
<dbReference type="Proteomes" id="UP000317180">
    <property type="component" value="Unassembled WGS sequence"/>
</dbReference>